<protein>
    <recommendedName>
        <fullName evidence="3">VWFA domain-containing protein</fullName>
    </recommendedName>
</protein>
<dbReference type="SUPFAM" id="SSF53300">
    <property type="entry name" value="vWA-like"/>
    <property type="match status" value="1"/>
</dbReference>
<reference evidence="1 2" key="1">
    <citation type="submission" date="2013-04" db="EMBL/GenBank/DDBJ databases">
        <title>The Genome Sequence of Parabacteroides goldsteinii DSM 19448.</title>
        <authorList>
            <consortium name="The Broad Institute Genomics Platform"/>
            <person name="Earl A."/>
            <person name="Ward D."/>
            <person name="Feldgarden M."/>
            <person name="Gevers D."/>
            <person name="Martens E."/>
            <person name="Sakamoto M."/>
            <person name="Benno Y."/>
            <person name="Song Y."/>
            <person name="Liu C."/>
            <person name="Lee J."/>
            <person name="Bolanos M."/>
            <person name="Vaisanen M.L."/>
            <person name="Finegold S.M."/>
            <person name="Walker B."/>
            <person name="Young S."/>
            <person name="Zeng Q."/>
            <person name="Gargeya S."/>
            <person name="Fitzgerald M."/>
            <person name="Haas B."/>
            <person name="Abouelleil A."/>
            <person name="Allen A.W."/>
            <person name="Alvarado L."/>
            <person name="Arachchi H.M."/>
            <person name="Berlin A.M."/>
            <person name="Chapman S.B."/>
            <person name="Gainer-Dewar J."/>
            <person name="Goldberg J."/>
            <person name="Griggs A."/>
            <person name="Gujja S."/>
            <person name="Hansen M."/>
            <person name="Howarth C."/>
            <person name="Imamovic A."/>
            <person name="Ireland A."/>
            <person name="Larimer J."/>
            <person name="McCowan C."/>
            <person name="Murphy C."/>
            <person name="Pearson M."/>
            <person name="Poon T.W."/>
            <person name="Priest M."/>
            <person name="Roberts A."/>
            <person name="Saif S."/>
            <person name="Shea T."/>
            <person name="Sisk P."/>
            <person name="Sykes S."/>
            <person name="Wortman J."/>
            <person name="Nusbaum C."/>
            <person name="Birren B."/>
        </authorList>
    </citation>
    <scope>NUCLEOTIDE SEQUENCE [LARGE SCALE GENOMIC DNA]</scope>
    <source>
        <strain evidence="1 2">DSM 19448</strain>
    </source>
</reference>
<sequence length="214" mass="24006">METRKIYNLIILDESGSMGNIKRQAINGFNETVQTIKAAQAKHEEQEHFVSLVTFNSGAIRTIYDKVAVSMIGLLDEQTYSPNCCTPLYDAMGISLSALKYSVGKKDIALVTIITDGVENSSSEFTGQGVKTLVEELKGKGWVFTYIGTNQDVEKVAATISVTNVMSFDYSEQGTRQMFKKESRARSRFFDRIARRFSALAENYFEEKDDDINK</sequence>
<gene>
    <name evidence="1" type="ORF">HMPREF1535_04539</name>
</gene>
<evidence type="ECO:0000313" key="2">
    <source>
        <dbReference type="Proteomes" id="UP000033047"/>
    </source>
</evidence>
<dbReference type="AlphaFoldDB" id="A0A0F5IRC5"/>
<dbReference type="RefSeq" id="WP_046147500.1">
    <property type="nucleotide sequence ID" value="NZ_KQ033913.1"/>
</dbReference>
<dbReference type="InterPro" id="IPR036465">
    <property type="entry name" value="vWFA_dom_sf"/>
</dbReference>
<accession>A0A0F5IRC5</accession>
<dbReference type="EMBL" id="AQHV01000025">
    <property type="protein sequence ID" value="KKB47682.1"/>
    <property type="molecule type" value="Genomic_DNA"/>
</dbReference>
<dbReference type="PATRIC" id="fig|927665.4.peg.4658"/>
<comment type="caution">
    <text evidence="1">The sequence shown here is derived from an EMBL/GenBank/DDBJ whole genome shotgun (WGS) entry which is preliminary data.</text>
</comment>
<evidence type="ECO:0008006" key="3">
    <source>
        <dbReference type="Google" id="ProtNLM"/>
    </source>
</evidence>
<dbReference type="Gene3D" id="3.40.50.410">
    <property type="entry name" value="von Willebrand factor, type A domain"/>
    <property type="match status" value="1"/>
</dbReference>
<organism evidence="1 2">
    <name type="scientific">Parabacteroides goldsteinii DSM 19448 = WAL 12034</name>
    <dbReference type="NCBI Taxonomy" id="927665"/>
    <lineage>
        <taxon>Bacteria</taxon>
        <taxon>Pseudomonadati</taxon>
        <taxon>Bacteroidota</taxon>
        <taxon>Bacteroidia</taxon>
        <taxon>Bacteroidales</taxon>
        <taxon>Tannerellaceae</taxon>
        <taxon>Parabacteroides</taxon>
    </lineage>
</organism>
<proteinExistence type="predicted"/>
<evidence type="ECO:0000313" key="1">
    <source>
        <dbReference type="EMBL" id="KKB47682.1"/>
    </source>
</evidence>
<dbReference type="Proteomes" id="UP000033047">
    <property type="component" value="Unassembled WGS sequence"/>
</dbReference>
<dbReference type="STRING" id="927665.HMPREF1535_04539"/>
<dbReference type="HOGENOM" id="CLU_080398_2_0_10"/>
<name>A0A0F5IRC5_9BACT</name>